<feature type="compositionally biased region" description="Polar residues" evidence="1">
    <location>
        <begin position="175"/>
        <end position="185"/>
    </location>
</feature>
<feature type="compositionally biased region" description="Polar residues" evidence="1">
    <location>
        <begin position="119"/>
        <end position="130"/>
    </location>
</feature>
<evidence type="ECO:0000313" key="4">
    <source>
        <dbReference type="RefSeq" id="XP_022084681.1"/>
    </source>
</evidence>
<proteinExistence type="predicted"/>
<feature type="compositionally biased region" description="Polar residues" evidence="1">
    <location>
        <begin position="147"/>
        <end position="167"/>
    </location>
</feature>
<keyword evidence="2" id="KW-0812">Transmembrane</keyword>
<dbReference type="OMA" id="KGDEHAH"/>
<dbReference type="PANTHER" id="PTHR16502">
    <property type="entry name" value="KERATINOCYTE-ASSOCIATED TRANSMEMBRANE PROTEIN 2"/>
    <property type="match status" value="1"/>
</dbReference>
<reference evidence="4" key="1">
    <citation type="submission" date="2025-08" db="UniProtKB">
        <authorList>
            <consortium name="RefSeq"/>
        </authorList>
    </citation>
    <scope>IDENTIFICATION</scope>
</reference>
<dbReference type="OrthoDB" id="5846619at2759"/>
<dbReference type="RefSeq" id="XP_022084681.1">
    <property type="nucleotide sequence ID" value="XM_022228989.1"/>
</dbReference>
<dbReference type="Proteomes" id="UP000694845">
    <property type="component" value="Unplaced"/>
</dbReference>
<evidence type="ECO:0000256" key="1">
    <source>
        <dbReference type="SAM" id="MobiDB-lite"/>
    </source>
</evidence>
<keyword evidence="2" id="KW-0472">Membrane</keyword>
<feature type="compositionally biased region" description="Polar residues" evidence="1">
    <location>
        <begin position="1"/>
        <end position="12"/>
    </location>
</feature>
<dbReference type="PANTHER" id="PTHR16502:SF0">
    <property type="entry name" value="KERATINOCYTE-ASSOCIATED TRANSMEMBRANE PROTEIN 2"/>
    <property type="match status" value="1"/>
</dbReference>
<dbReference type="GeneID" id="110976021"/>
<keyword evidence="3" id="KW-1185">Reference proteome</keyword>
<accession>A0A8B7XY25</accession>
<keyword evidence="2" id="KW-1133">Transmembrane helix</keyword>
<gene>
    <name evidence="4" type="primary">LOC110976021</name>
</gene>
<feature type="compositionally biased region" description="Polar residues" evidence="1">
    <location>
        <begin position="228"/>
        <end position="243"/>
    </location>
</feature>
<feature type="transmembrane region" description="Helical" evidence="2">
    <location>
        <begin position="359"/>
        <end position="377"/>
    </location>
</feature>
<evidence type="ECO:0000313" key="3">
    <source>
        <dbReference type="Proteomes" id="UP000694845"/>
    </source>
</evidence>
<feature type="compositionally biased region" description="Basic and acidic residues" evidence="1">
    <location>
        <begin position="320"/>
        <end position="340"/>
    </location>
</feature>
<feature type="compositionally biased region" description="Basic and acidic residues" evidence="1">
    <location>
        <begin position="202"/>
        <end position="214"/>
    </location>
</feature>
<dbReference type="KEGG" id="aplc:110976021"/>
<dbReference type="Pfam" id="PF17818">
    <property type="entry name" value="KCT2"/>
    <property type="match status" value="1"/>
</dbReference>
<evidence type="ECO:0000256" key="2">
    <source>
        <dbReference type="SAM" id="Phobius"/>
    </source>
</evidence>
<dbReference type="AlphaFoldDB" id="A0A8B7XY25"/>
<feature type="compositionally biased region" description="Polar residues" evidence="1">
    <location>
        <begin position="99"/>
        <end position="108"/>
    </location>
</feature>
<dbReference type="InterPro" id="IPR037645">
    <property type="entry name" value="KCT2"/>
</dbReference>
<sequence length="428" mass="46605">MNWQGSPPQAGQNYKYPQGYDAPGGQNYVNRQGSRSQVGENYKNPQGNDLSGGGSYLNGQGSPPQAGVNYRNPQNPQGNTPGGGGSYLNGQGSPLQAGGNYNNPQTPRGNAPEGGGNYMNWQESPPQAGQNYKYPQGYDAPGGENYVNRQGSHSQVGENYKNPQGNDLSGGGSYLNGQGSRSQAGENYKNPQGYASEGGENYGERKALPGEESHLQGNIPSDGKNFGQGISQEGSQTNGQGALQQDDKEYDRDQEEINQPETDGAEQSLPPNEPKVDGTDYYGSETSNELYHNQIGDLDDNLYNKDGENFENLEPVQSGEQKKEQQERGGLKGDDKDTVKAEQPSNHLSLDEETSSSHFMAYSLSAIILIMATYILYHNKQRIIAIIIEGRNGNGRRKRTKDGYQKLDQNLSEAMPSLNQQATKDYKY</sequence>
<organism evidence="3 4">
    <name type="scientific">Acanthaster planci</name>
    <name type="common">Crown-of-thorns starfish</name>
    <dbReference type="NCBI Taxonomy" id="133434"/>
    <lineage>
        <taxon>Eukaryota</taxon>
        <taxon>Metazoa</taxon>
        <taxon>Echinodermata</taxon>
        <taxon>Eleutherozoa</taxon>
        <taxon>Asterozoa</taxon>
        <taxon>Asteroidea</taxon>
        <taxon>Valvatacea</taxon>
        <taxon>Valvatida</taxon>
        <taxon>Acanthasteridae</taxon>
        <taxon>Acanthaster</taxon>
    </lineage>
</organism>
<protein>
    <submittedName>
        <fullName evidence="4">Metacaspase-1-like</fullName>
    </submittedName>
</protein>
<feature type="compositionally biased region" description="Polar residues" evidence="1">
    <location>
        <begin position="27"/>
        <end position="49"/>
    </location>
</feature>
<name>A0A8B7XY25_ACAPL</name>
<feature type="region of interest" description="Disordered" evidence="1">
    <location>
        <begin position="1"/>
        <end position="355"/>
    </location>
</feature>